<feature type="non-terminal residue" evidence="1">
    <location>
        <position position="1"/>
    </location>
</feature>
<dbReference type="AlphaFoldDB" id="A0AAD8AF55"/>
<name>A0AAD8AF55_DIPPU</name>
<proteinExistence type="predicted"/>
<gene>
    <name evidence="1" type="ORF">L9F63_011179</name>
</gene>
<dbReference type="EMBL" id="JASPKZ010001574">
    <property type="protein sequence ID" value="KAJ9597978.1"/>
    <property type="molecule type" value="Genomic_DNA"/>
</dbReference>
<evidence type="ECO:0000313" key="1">
    <source>
        <dbReference type="EMBL" id="KAJ9597978.1"/>
    </source>
</evidence>
<dbReference type="InterPro" id="IPR015943">
    <property type="entry name" value="WD40/YVTN_repeat-like_dom_sf"/>
</dbReference>
<keyword evidence="2" id="KW-1185">Reference proteome</keyword>
<reference evidence="1" key="1">
    <citation type="journal article" date="2023" name="IScience">
        <title>Live-bearing cockroach genome reveals convergent evolutionary mechanisms linked to viviparity in insects and beyond.</title>
        <authorList>
            <person name="Fouks B."/>
            <person name="Harrison M.C."/>
            <person name="Mikhailova A.A."/>
            <person name="Marchal E."/>
            <person name="English S."/>
            <person name="Carruthers M."/>
            <person name="Jennings E.C."/>
            <person name="Chiamaka E.L."/>
            <person name="Frigard R.A."/>
            <person name="Pippel M."/>
            <person name="Attardo G.M."/>
            <person name="Benoit J.B."/>
            <person name="Bornberg-Bauer E."/>
            <person name="Tobe S.S."/>
        </authorList>
    </citation>
    <scope>NUCLEOTIDE SEQUENCE</scope>
    <source>
        <strain evidence="1">Stay&amp;Tobe</strain>
    </source>
</reference>
<reference evidence="1" key="2">
    <citation type="submission" date="2023-05" db="EMBL/GenBank/DDBJ databases">
        <authorList>
            <person name="Fouks B."/>
        </authorList>
    </citation>
    <scope>NUCLEOTIDE SEQUENCE</scope>
    <source>
        <strain evidence="1">Stay&amp;Tobe</strain>
        <tissue evidence="1">Testes</tissue>
    </source>
</reference>
<sequence length="224" mass="26159">MCVPGEEQAQRFLGNESHKDHFKLLEKDQNSLLVGARNIVYNISLRDLTEFTEQYLRRCEFGLTESDVRVQKNSPSFESCRQVKDLRDLRERIIEAIENIPADILPTDVVIWISKLGPFERSGPLGVYEGFCKHKYFFVDMRCVNNRSTLLAFKHQAVAMFHDERIISIEMPNQNVHILVKISYSFIFFNFQIPCNVVDNQITAFKYSTLINCIIYNLSVFIYE</sequence>
<evidence type="ECO:0000313" key="2">
    <source>
        <dbReference type="Proteomes" id="UP001233999"/>
    </source>
</evidence>
<protein>
    <submittedName>
        <fullName evidence="1">Uncharacterized protein</fullName>
    </submittedName>
</protein>
<dbReference type="Gene3D" id="2.130.10.10">
    <property type="entry name" value="YVTN repeat-like/Quinoprotein amine dehydrogenase"/>
    <property type="match status" value="1"/>
</dbReference>
<organism evidence="1 2">
    <name type="scientific">Diploptera punctata</name>
    <name type="common">Pacific beetle cockroach</name>
    <dbReference type="NCBI Taxonomy" id="6984"/>
    <lineage>
        <taxon>Eukaryota</taxon>
        <taxon>Metazoa</taxon>
        <taxon>Ecdysozoa</taxon>
        <taxon>Arthropoda</taxon>
        <taxon>Hexapoda</taxon>
        <taxon>Insecta</taxon>
        <taxon>Pterygota</taxon>
        <taxon>Neoptera</taxon>
        <taxon>Polyneoptera</taxon>
        <taxon>Dictyoptera</taxon>
        <taxon>Blattodea</taxon>
        <taxon>Blaberoidea</taxon>
        <taxon>Blaberidae</taxon>
        <taxon>Diplopterinae</taxon>
        <taxon>Diploptera</taxon>
    </lineage>
</organism>
<comment type="caution">
    <text evidence="1">The sequence shown here is derived from an EMBL/GenBank/DDBJ whole genome shotgun (WGS) entry which is preliminary data.</text>
</comment>
<dbReference type="SUPFAM" id="SSF101912">
    <property type="entry name" value="Sema domain"/>
    <property type="match status" value="1"/>
</dbReference>
<accession>A0AAD8AF55</accession>
<dbReference type="Proteomes" id="UP001233999">
    <property type="component" value="Unassembled WGS sequence"/>
</dbReference>
<dbReference type="InterPro" id="IPR036352">
    <property type="entry name" value="Semap_dom_sf"/>
</dbReference>